<keyword evidence="14" id="KW-0067">ATP-binding</keyword>
<feature type="binding site" evidence="19">
    <location>
        <begin position="36"/>
        <end position="38"/>
    </location>
    <ligand>
        <name>GTP</name>
        <dbReference type="ChEBI" id="CHEBI:37565"/>
    </ligand>
</feature>
<dbReference type="EC" id="2.7.7.62" evidence="9"/>
<evidence type="ECO:0000313" key="21">
    <source>
        <dbReference type="Proteomes" id="UP000192418"/>
    </source>
</evidence>
<keyword evidence="11 20" id="KW-0808">Transferase</keyword>
<keyword evidence="10" id="KW-0169">Cobalamin biosynthesis</keyword>
<sequence>MKFKNSLILGGCRSGKSSHALALANQVSGNRKIFMATSVPTDGEMQERVDKHIKERGASWQTAEVPVDIPEKIERLAPDVDVILVDCLTLWVSNLLFNGFDTQGIMDKTRLLTTVLQKSACPVIMVSNEVGSGIVPENALARKFRDMAGFVNQRVAAASDRVILVVAGIPMEIKS</sequence>
<evidence type="ECO:0000256" key="17">
    <source>
        <dbReference type="ARBA" id="ARBA00030571"/>
    </source>
</evidence>
<dbReference type="PANTHER" id="PTHR34848:SF1">
    <property type="entry name" value="BIFUNCTIONAL ADENOSYLCOBALAMIN BIOSYNTHESIS PROTEIN COBU"/>
    <property type="match status" value="1"/>
</dbReference>
<dbReference type="EC" id="2.7.1.156" evidence="8"/>
<dbReference type="STRING" id="1121400.SAMN02746065_11188"/>
<evidence type="ECO:0000256" key="2">
    <source>
        <dbReference type="ARBA" id="ARBA00000711"/>
    </source>
</evidence>
<evidence type="ECO:0000256" key="10">
    <source>
        <dbReference type="ARBA" id="ARBA00022573"/>
    </source>
</evidence>
<evidence type="ECO:0000256" key="13">
    <source>
        <dbReference type="ARBA" id="ARBA00022777"/>
    </source>
</evidence>
<evidence type="ECO:0000256" key="18">
    <source>
        <dbReference type="PIRSR" id="PIRSR006135-1"/>
    </source>
</evidence>
<evidence type="ECO:0000256" key="6">
    <source>
        <dbReference type="ARBA" id="ARBA00005159"/>
    </source>
</evidence>
<dbReference type="EMBL" id="FWXY01000011">
    <property type="protein sequence ID" value="SMC82535.1"/>
    <property type="molecule type" value="Genomic_DNA"/>
</dbReference>
<dbReference type="NCBIfam" id="NF004469">
    <property type="entry name" value="PRK05800.1"/>
    <property type="match status" value="1"/>
</dbReference>
<evidence type="ECO:0000256" key="12">
    <source>
        <dbReference type="ARBA" id="ARBA00022741"/>
    </source>
</evidence>
<feature type="active site" description="GMP-histidine intermediate" evidence="18">
    <location>
        <position position="52"/>
    </location>
</feature>
<accession>A0A1W2CB92</accession>
<dbReference type="RefSeq" id="WP_084069538.1">
    <property type="nucleotide sequence ID" value="NZ_FWXY01000011.1"/>
</dbReference>
<evidence type="ECO:0000256" key="3">
    <source>
        <dbReference type="ARBA" id="ARBA00001522"/>
    </source>
</evidence>
<keyword evidence="20" id="KW-0548">Nucleotidyltransferase</keyword>
<feature type="binding site" evidence="19">
    <location>
        <position position="86"/>
    </location>
    <ligand>
        <name>GTP</name>
        <dbReference type="ChEBI" id="CHEBI:37565"/>
    </ligand>
</feature>
<evidence type="ECO:0000256" key="1">
    <source>
        <dbReference type="ARBA" id="ARBA00000312"/>
    </source>
</evidence>
<evidence type="ECO:0000256" key="19">
    <source>
        <dbReference type="PIRSR" id="PIRSR006135-2"/>
    </source>
</evidence>
<evidence type="ECO:0000256" key="9">
    <source>
        <dbReference type="ARBA" id="ARBA00012523"/>
    </source>
</evidence>
<gene>
    <name evidence="20" type="ORF">SAMN02746065_11188</name>
</gene>
<feature type="binding site" evidence="19">
    <location>
        <begin position="10"/>
        <end position="17"/>
    </location>
    <ligand>
        <name>GTP</name>
        <dbReference type="ChEBI" id="CHEBI:37565"/>
    </ligand>
</feature>
<organism evidence="20 21">
    <name type="scientific">Desulfocicer vacuolatum DSM 3385</name>
    <dbReference type="NCBI Taxonomy" id="1121400"/>
    <lineage>
        <taxon>Bacteria</taxon>
        <taxon>Pseudomonadati</taxon>
        <taxon>Thermodesulfobacteriota</taxon>
        <taxon>Desulfobacteria</taxon>
        <taxon>Desulfobacterales</taxon>
        <taxon>Desulfobacteraceae</taxon>
        <taxon>Desulfocicer</taxon>
    </lineage>
</organism>
<evidence type="ECO:0000256" key="16">
    <source>
        <dbReference type="ARBA" id="ARBA00029570"/>
    </source>
</evidence>
<dbReference type="GO" id="GO:0043752">
    <property type="term" value="F:adenosylcobinamide kinase activity"/>
    <property type="evidence" value="ECO:0007669"/>
    <property type="project" value="UniProtKB-EC"/>
</dbReference>
<keyword evidence="15 19" id="KW-0342">GTP-binding</keyword>
<name>A0A1W2CB92_9BACT</name>
<comment type="catalytic activity">
    <reaction evidence="2">
        <text>adenosylcob(III)inamide phosphate + GTP + H(+) = adenosylcob(III)inamide-GDP + diphosphate</text>
        <dbReference type="Rhea" id="RHEA:22712"/>
        <dbReference type="ChEBI" id="CHEBI:15378"/>
        <dbReference type="ChEBI" id="CHEBI:33019"/>
        <dbReference type="ChEBI" id="CHEBI:37565"/>
        <dbReference type="ChEBI" id="CHEBI:58502"/>
        <dbReference type="ChEBI" id="CHEBI:60487"/>
        <dbReference type="EC" id="2.7.7.62"/>
    </reaction>
</comment>
<comment type="function">
    <text evidence="4">Catalyzes ATP-dependent phosphorylation of adenosylcobinamide and addition of GMP to adenosylcobinamide phosphate.</text>
</comment>
<reference evidence="20 21" key="1">
    <citation type="submission" date="2017-04" db="EMBL/GenBank/DDBJ databases">
        <authorList>
            <person name="Afonso C.L."/>
            <person name="Miller P.J."/>
            <person name="Scott M.A."/>
            <person name="Spackman E."/>
            <person name="Goraichik I."/>
            <person name="Dimitrov K.M."/>
            <person name="Suarez D.L."/>
            <person name="Swayne D.E."/>
        </authorList>
    </citation>
    <scope>NUCLEOTIDE SEQUENCE [LARGE SCALE GENOMIC DNA]</scope>
    <source>
        <strain evidence="20 21">DSM 3385</strain>
    </source>
</reference>
<protein>
    <recommendedName>
        <fullName evidence="16">Adenosylcobinamide kinase</fullName>
        <ecNumber evidence="8">2.7.1.156</ecNumber>
        <ecNumber evidence="9">2.7.7.62</ecNumber>
    </recommendedName>
    <alternativeName>
        <fullName evidence="17">Adenosylcobinamide-phosphate guanylyltransferase</fullName>
    </alternativeName>
</protein>
<dbReference type="Gene3D" id="3.40.50.300">
    <property type="entry name" value="P-loop containing nucleotide triphosphate hydrolases"/>
    <property type="match status" value="1"/>
</dbReference>
<dbReference type="GO" id="GO:0005524">
    <property type="term" value="F:ATP binding"/>
    <property type="evidence" value="ECO:0007669"/>
    <property type="project" value="UniProtKB-KW"/>
</dbReference>
<dbReference type="GO" id="GO:0008820">
    <property type="term" value="F:cobinamide phosphate guanylyltransferase activity"/>
    <property type="evidence" value="ECO:0007669"/>
    <property type="project" value="UniProtKB-EC"/>
</dbReference>
<dbReference type="OrthoDB" id="9788370at2"/>
<dbReference type="CDD" id="cd00544">
    <property type="entry name" value="CobU"/>
    <property type="match status" value="1"/>
</dbReference>
<dbReference type="InterPro" id="IPR003203">
    <property type="entry name" value="CobU/CobP"/>
</dbReference>
<dbReference type="UniPathway" id="UPA00148">
    <property type="reaction ID" value="UER00236"/>
</dbReference>
<evidence type="ECO:0000256" key="4">
    <source>
        <dbReference type="ARBA" id="ARBA00003889"/>
    </source>
</evidence>
<evidence type="ECO:0000256" key="5">
    <source>
        <dbReference type="ARBA" id="ARBA00004692"/>
    </source>
</evidence>
<keyword evidence="12 19" id="KW-0547">Nucleotide-binding</keyword>
<dbReference type="Proteomes" id="UP000192418">
    <property type="component" value="Unassembled WGS sequence"/>
</dbReference>
<dbReference type="GO" id="GO:0005525">
    <property type="term" value="F:GTP binding"/>
    <property type="evidence" value="ECO:0007669"/>
    <property type="project" value="UniProtKB-KW"/>
</dbReference>
<comment type="similarity">
    <text evidence="7">Belongs to the CobU/CobP family.</text>
</comment>
<evidence type="ECO:0000256" key="14">
    <source>
        <dbReference type="ARBA" id="ARBA00022840"/>
    </source>
</evidence>
<feature type="binding site" evidence="19">
    <location>
        <position position="64"/>
    </location>
    <ligand>
        <name>GTP</name>
        <dbReference type="ChEBI" id="CHEBI:37565"/>
    </ligand>
</feature>
<comment type="catalytic activity">
    <reaction evidence="3">
        <text>adenosylcob(III)inamide + GTP = adenosylcob(III)inamide phosphate + GDP + H(+)</text>
        <dbReference type="Rhea" id="RHEA:15765"/>
        <dbReference type="ChEBI" id="CHEBI:2480"/>
        <dbReference type="ChEBI" id="CHEBI:15378"/>
        <dbReference type="ChEBI" id="CHEBI:37565"/>
        <dbReference type="ChEBI" id="CHEBI:58189"/>
        <dbReference type="ChEBI" id="CHEBI:58502"/>
        <dbReference type="EC" id="2.7.1.156"/>
    </reaction>
</comment>
<evidence type="ECO:0000256" key="8">
    <source>
        <dbReference type="ARBA" id="ARBA00012016"/>
    </source>
</evidence>
<evidence type="ECO:0000256" key="15">
    <source>
        <dbReference type="ARBA" id="ARBA00023134"/>
    </source>
</evidence>
<proteinExistence type="inferred from homology"/>
<dbReference type="Pfam" id="PF02283">
    <property type="entry name" value="CobU"/>
    <property type="match status" value="1"/>
</dbReference>
<dbReference type="InterPro" id="IPR027417">
    <property type="entry name" value="P-loop_NTPase"/>
</dbReference>
<dbReference type="PIRSF" id="PIRSF006135">
    <property type="entry name" value="CobU"/>
    <property type="match status" value="1"/>
</dbReference>
<comment type="catalytic activity">
    <reaction evidence="1">
        <text>adenosylcob(III)inamide + ATP = adenosylcob(III)inamide phosphate + ADP + H(+)</text>
        <dbReference type="Rhea" id="RHEA:15769"/>
        <dbReference type="ChEBI" id="CHEBI:2480"/>
        <dbReference type="ChEBI" id="CHEBI:15378"/>
        <dbReference type="ChEBI" id="CHEBI:30616"/>
        <dbReference type="ChEBI" id="CHEBI:58502"/>
        <dbReference type="ChEBI" id="CHEBI:456216"/>
        <dbReference type="EC" id="2.7.1.156"/>
    </reaction>
</comment>
<evidence type="ECO:0000313" key="20">
    <source>
        <dbReference type="EMBL" id="SMC82535.1"/>
    </source>
</evidence>
<dbReference type="GO" id="GO:0009236">
    <property type="term" value="P:cobalamin biosynthetic process"/>
    <property type="evidence" value="ECO:0007669"/>
    <property type="project" value="UniProtKB-UniPathway"/>
</dbReference>
<keyword evidence="13 20" id="KW-0418">Kinase</keyword>
<keyword evidence="21" id="KW-1185">Reference proteome</keyword>
<dbReference type="SUPFAM" id="SSF52540">
    <property type="entry name" value="P-loop containing nucleoside triphosphate hydrolases"/>
    <property type="match status" value="1"/>
</dbReference>
<dbReference type="AlphaFoldDB" id="A0A1W2CB92"/>
<evidence type="ECO:0000256" key="7">
    <source>
        <dbReference type="ARBA" id="ARBA00007490"/>
    </source>
</evidence>
<comment type="pathway">
    <text evidence="5">Cofactor biosynthesis; adenosylcobalamin biosynthesis; adenosylcobalamin from cob(II)yrinate a,c-diamide: step 6/7.</text>
</comment>
<comment type="pathway">
    <text evidence="6">Cofactor biosynthesis; adenosylcobalamin biosynthesis; adenosylcobalamin from cob(II)yrinate a,c-diamide: step 5/7.</text>
</comment>
<evidence type="ECO:0000256" key="11">
    <source>
        <dbReference type="ARBA" id="ARBA00022679"/>
    </source>
</evidence>
<dbReference type="PANTHER" id="PTHR34848">
    <property type="match status" value="1"/>
</dbReference>